<reference evidence="2" key="1">
    <citation type="journal article" date="2021" name="Nat. Commun.">
        <title>Genetic determinants of endophytism in the Arabidopsis root mycobiome.</title>
        <authorList>
            <person name="Mesny F."/>
            <person name="Miyauchi S."/>
            <person name="Thiergart T."/>
            <person name="Pickel B."/>
            <person name="Atanasova L."/>
            <person name="Karlsson M."/>
            <person name="Huettel B."/>
            <person name="Barry K.W."/>
            <person name="Haridas S."/>
            <person name="Chen C."/>
            <person name="Bauer D."/>
            <person name="Andreopoulos W."/>
            <person name="Pangilinan J."/>
            <person name="LaButti K."/>
            <person name="Riley R."/>
            <person name="Lipzen A."/>
            <person name="Clum A."/>
            <person name="Drula E."/>
            <person name="Henrissat B."/>
            <person name="Kohler A."/>
            <person name="Grigoriev I.V."/>
            <person name="Martin F.M."/>
            <person name="Hacquard S."/>
        </authorList>
    </citation>
    <scope>NUCLEOTIDE SEQUENCE</scope>
    <source>
        <strain evidence="2">MPI-SDFR-AT-0120</strain>
    </source>
</reference>
<comment type="caution">
    <text evidence="2">The sequence shown here is derived from an EMBL/GenBank/DDBJ whole genome shotgun (WGS) entry which is preliminary data.</text>
</comment>
<sequence length="334" mass="36513">MSMRTIFAEQYVKLPVLVDSTTCFGRTYIVTGANNGLGLETARHLVGASSARVILAVRNISAGEKAKLDIERTTRRNGVVQVWHLDLASAESVQGFAAKAEAELDRIDGLIENAGVWLDAWTLAEGGMEMCMTVNVINTMFLAVLMMPKLMESAKQFGLQPRLVFVVSGLGFQAMARKELTKGGKVDVFNGLNDQKQQSMGSRYALTKLVEAYAIRALAAAYPVEKTNVVINMVSPGICATGLARDTHMLVRAAQSVLHAVVARTAEEGSRTILHAMLADEGTHGKHLSGCKVKDDWIQPWMKDTDGQKMQKQIWEELGGLMEKEKPGCMRSEL</sequence>
<dbReference type="AlphaFoldDB" id="A0A8K0RIN7"/>
<evidence type="ECO:0000256" key="1">
    <source>
        <dbReference type="ARBA" id="ARBA00023002"/>
    </source>
</evidence>
<dbReference type="SUPFAM" id="SSF51735">
    <property type="entry name" value="NAD(P)-binding Rossmann-fold domains"/>
    <property type="match status" value="1"/>
</dbReference>
<dbReference type="PRINTS" id="PR00081">
    <property type="entry name" value="GDHRDH"/>
</dbReference>
<evidence type="ECO:0000313" key="3">
    <source>
        <dbReference type="Proteomes" id="UP000813461"/>
    </source>
</evidence>
<dbReference type="Gene3D" id="3.40.50.720">
    <property type="entry name" value="NAD(P)-binding Rossmann-like Domain"/>
    <property type="match status" value="1"/>
</dbReference>
<gene>
    <name evidence="2" type="ORF">FB567DRAFT_601438</name>
</gene>
<keyword evidence="3" id="KW-1185">Reference proteome</keyword>
<accession>A0A8K0RIN7</accession>
<dbReference type="PANTHER" id="PTHR43157">
    <property type="entry name" value="PHOSPHATIDYLINOSITOL-GLYCAN BIOSYNTHESIS CLASS F PROTEIN-RELATED"/>
    <property type="match status" value="1"/>
</dbReference>
<protein>
    <recommendedName>
        <fullName evidence="4">NAD(P)-binding protein</fullName>
    </recommendedName>
</protein>
<dbReference type="InterPro" id="IPR036291">
    <property type="entry name" value="NAD(P)-bd_dom_sf"/>
</dbReference>
<dbReference type="OrthoDB" id="542013at2759"/>
<dbReference type="InterPro" id="IPR002347">
    <property type="entry name" value="SDR_fam"/>
</dbReference>
<dbReference type="GO" id="GO:0016491">
    <property type="term" value="F:oxidoreductase activity"/>
    <property type="evidence" value="ECO:0007669"/>
    <property type="project" value="UniProtKB-KW"/>
</dbReference>
<dbReference type="EMBL" id="JAGMVJ010000001">
    <property type="protein sequence ID" value="KAH7095520.1"/>
    <property type="molecule type" value="Genomic_DNA"/>
</dbReference>
<organism evidence="2 3">
    <name type="scientific">Paraphoma chrysanthemicola</name>
    <dbReference type="NCBI Taxonomy" id="798071"/>
    <lineage>
        <taxon>Eukaryota</taxon>
        <taxon>Fungi</taxon>
        <taxon>Dikarya</taxon>
        <taxon>Ascomycota</taxon>
        <taxon>Pezizomycotina</taxon>
        <taxon>Dothideomycetes</taxon>
        <taxon>Pleosporomycetidae</taxon>
        <taxon>Pleosporales</taxon>
        <taxon>Pleosporineae</taxon>
        <taxon>Phaeosphaeriaceae</taxon>
        <taxon>Paraphoma</taxon>
    </lineage>
</organism>
<proteinExistence type="predicted"/>
<dbReference type="Proteomes" id="UP000813461">
    <property type="component" value="Unassembled WGS sequence"/>
</dbReference>
<name>A0A8K0RIN7_9PLEO</name>
<dbReference type="PANTHER" id="PTHR43157:SF31">
    <property type="entry name" value="PHOSPHATIDYLINOSITOL-GLYCAN BIOSYNTHESIS CLASS F PROTEIN"/>
    <property type="match status" value="1"/>
</dbReference>
<evidence type="ECO:0008006" key="4">
    <source>
        <dbReference type="Google" id="ProtNLM"/>
    </source>
</evidence>
<evidence type="ECO:0000313" key="2">
    <source>
        <dbReference type="EMBL" id="KAH7095520.1"/>
    </source>
</evidence>
<keyword evidence="1" id="KW-0560">Oxidoreductase</keyword>
<dbReference type="Pfam" id="PF00106">
    <property type="entry name" value="adh_short"/>
    <property type="match status" value="1"/>
</dbReference>